<dbReference type="PROSITE" id="PS50850">
    <property type="entry name" value="MFS"/>
    <property type="match status" value="1"/>
</dbReference>
<dbReference type="InterPro" id="IPR036259">
    <property type="entry name" value="MFS_trans_sf"/>
</dbReference>
<evidence type="ECO:0000256" key="2">
    <source>
        <dbReference type="ARBA" id="ARBA00022475"/>
    </source>
</evidence>
<dbReference type="Proteomes" id="UP000462152">
    <property type="component" value="Unassembled WGS sequence"/>
</dbReference>
<feature type="transmembrane region" description="Helical" evidence="7">
    <location>
        <begin position="213"/>
        <end position="233"/>
    </location>
</feature>
<sequence length="485" mass="50547">MALMLAICGRPSRRARRRNRWPPTQWPNSHPNFIRTRNKPPALAVVLRGRGFSRPPTLFEKGGIMSASRMFTLNRNSSNTRLVTVLLAVGTFAFGVGEFASMTLLPSISSEMGVDEGTAGHIITAYALGVVLGAPVISAVGAKWPRKPLLLALLLLLTAGNLFVSAAPSMSWLVVGRFVSGIPHGAFIGLAMVTASSINLPTKQARAVSTVQMGITVATIVGVPLFTLVGQFGGWRASFVLMSVISAIALGMLWNTVPNQAGNKATNSRVELSALTNPKVLLTLVTGAIGFGGIFAVYSYFSSAFEGSHAGPGWAMSLILMLYGVGSTVGSYVAGFIHAKILMPAAMAFQVLLGLSAVLYAVGIGNAWVTGIAMVLIGASGGMVVPLQTRLMMAAGDAQTMAAAMNNVAFNLANALGPFLAGTAMSNGGTWASTGWIAAALALGGLFLLGANVLSDRRTPVTRYAVRFEPQTLTVPITGVVPVAK</sequence>
<protein>
    <submittedName>
        <fullName evidence="9">MFS transporter</fullName>
    </submittedName>
</protein>
<feature type="transmembrane region" description="Helical" evidence="7">
    <location>
        <begin position="313"/>
        <end position="334"/>
    </location>
</feature>
<evidence type="ECO:0000256" key="4">
    <source>
        <dbReference type="ARBA" id="ARBA00022989"/>
    </source>
</evidence>
<feature type="transmembrane region" description="Helical" evidence="7">
    <location>
        <begin position="82"/>
        <end position="102"/>
    </location>
</feature>
<dbReference type="InterPro" id="IPR050189">
    <property type="entry name" value="MFS_Efflux_Transporters"/>
</dbReference>
<reference evidence="9 10" key="1">
    <citation type="submission" date="2019-12" db="EMBL/GenBank/DDBJ databases">
        <authorList>
            <person name="Li J."/>
            <person name="Shi Y."/>
            <person name="Xu G."/>
            <person name="Xiao D."/>
            <person name="Ran X."/>
        </authorList>
    </citation>
    <scope>NUCLEOTIDE SEQUENCE [LARGE SCALE GENOMIC DNA]</scope>
    <source>
        <strain evidence="9 10">JCM 15915</strain>
    </source>
</reference>
<keyword evidence="10" id="KW-1185">Reference proteome</keyword>
<feature type="transmembrane region" description="Helical" evidence="7">
    <location>
        <begin position="431"/>
        <end position="454"/>
    </location>
</feature>
<feature type="transmembrane region" description="Helical" evidence="7">
    <location>
        <begin position="181"/>
        <end position="201"/>
    </location>
</feature>
<feature type="transmembrane region" description="Helical" evidence="7">
    <location>
        <begin position="239"/>
        <end position="259"/>
    </location>
</feature>
<keyword evidence="5 7" id="KW-0472">Membrane</keyword>
<evidence type="ECO:0000256" key="5">
    <source>
        <dbReference type="ARBA" id="ARBA00023136"/>
    </source>
</evidence>
<accession>A0A7K1LKF8</accession>
<dbReference type="InterPro" id="IPR020846">
    <property type="entry name" value="MFS_dom"/>
</dbReference>
<dbReference type="InterPro" id="IPR011701">
    <property type="entry name" value="MFS"/>
</dbReference>
<evidence type="ECO:0000259" key="8">
    <source>
        <dbReference type="PROSITE" id="PS50850"/>
    </source>
</evidence>
<dbReference type="Gene3D" id="1.20.1250.20">
    <property type="entry name" value="MFS general substrate transporter like domains"/>
    <property type="match status" value="1"/>
</dbReference>
<keyword evidence="3 7" id="KW-0812">Transmembrane</keyword>
<evidence type="ECO:0000313" key="10">
    <source>
        <dbReference type="Proteomes" id="UP000462152"/>
    </source>
</evidence>
<evidence type="ECO:0000256" key="7">
    <source>
        <dbReference type="SAM" id="Phobius"/>
    </source>
</evidence>
<evidence type="ECO:0000256" key="6">
    <source>
        <dbReference type="SAM" id="MobiDB-lite"/>
    </source>
</evidence>
<proteinExistence type="predicted"/>
<feature type="transmembrane region" description="Helical" evidence="7">
    <location>
        <begin position="368"/>
        <end position="387"/>
    </location>
</feature>
<name>A0A7K1LKF8_9MICC</name>
<feature type="transmembrane region" description="Helical" evidence="7">
    <location>
        <begin position="149"/>
        <end position="175"/>
    </location>
</feature>
<dbReference type="PANTHER" id="PTHR43124">
    <property type="entry name" value="PURINE EFFLUX PUMP PBUE"/>
    <property type="match status" value="1"/>
</dbReference>
<dbReference type="GO" id="GO:0022857">
    <property type="term" value="F:transmembrane transporter activity"/>
    <property type="evidence" value="ECO:0007669"/>
    <property type="project" value="InterPro"/>
</dbReference>
<evidence type="ECO:0000256" key="3">
    <source>
        <dbReference type="ARBA" id="ARBA00022692"/>
    </source>
</evidence>
<feature type="domain" description="Major facilitator superfamily (MFS) profile" evidence="8">
    <location>
        <begin position="83"/>
        <end position="457"/>
    </location>
</feature>
<comment type="subcellular location">
    <subcellularLocation>
        <location evidence="1">Cell membrane</location>
        <topology evidence="1">Multi-pass membrane protein</topology>
    </subcellularLocation>
</comment>
<dbReference type="PANTHER" id="PTHR43124:SF3">
    <property type="entry name" value="CHLORAMPHENICOL EFFLUX PUMP RV0191"/>
    <property type="match status" value="1"/>
</dbReference>
<dbReference type="CDD" id="cd17324">
    <property type="entry name" value="MFS_NepI_like"/>
    <property type="match status" value="1"/>
</dbReference>
<feature type="region of interest" description="Disordered" evidence="6">
    <location>
        <begin position="14"/>
        <end position="33"/>
    </location>
</feature>
<evidence type="ECO:0000256" key="1">
    <source>
        <dbReference type="ARBA" id="ARBA00004651"/>
    </source>
</evidence>
<dbReference type="SUPFAM" id="SSF103473">
    <property type="entry name" value="MFS general substrate transporter"/>
    <property type="match status" value="1"/>
</dbReference>
<dbReference type="Pfam" id="PF07690">
    <property type="entry name" value="MFS_1"/>
    <property type="match status" value="1"/>
</dbReference>
<evidence type="ECO:0000313" key="9">
    <source>
        <dbReference type="EMBL" id="MUN55615.1"/>
    </source>
</evidence>
<feature type="transmembrane region" description="Helical" evidence="7">
    <location>
        <begin position="280"/>
        <end position="301"/>
    </location>
</feature>
<organism evidence="9 10">
    <name type="scientific">Rothia koreensis</name>
    <dbReference type="NCBI Taxonomy" id="592378"/>
    <lineage>
        <taxon>Bacteria</taxon>
        <taxon>Bacillati</taxon>
        <taxon>Actinomycetota</taxon>
        <taxon>Actinomycetes</taxon>
        <taxon>Micrococcales</taxon>
        <taxon>Micrococcaceae</taxon>
        <taxon>Rothia</taxon>
    </lineage>
</organism>
<comment type="caution">
    <text evidence="9">The sequence shown here is derived from an EMBL/GenBank/DDBJ whole genome shotgun (WGS) entry which is preliminary data.</text>
</comment>
<feature type="transmembrane region" description="Helical" evidence="7">
    <location>
        <begin position="408"/>
        <end position="425"/>
    </location>
</feature>
<dbReference type="AlphaFoldDB" id="A0A7K1LKF8"/>
<feature type="transmembrane region" description="Helical" evidence="7">
    <location>
        <begin position="341"/>
        <end position="362"/>
    </location>
</feature>
<dbReference type="EMBL" id="WOGT01000007">
    <property type="protein sequence ID" value="MUN55615.1"/>
    <property type="molecule type" value="Genomic_DNA"/>
</dbReference>
<dbReference type="GO" id="GO:0005886">
    <property type="term" value="C:plasma membrane"/>
    <property type="evidence" value="ECO:0007669"/>
    <property type="project" value="UniProtKB-SubCell"/>
</dbReference>
<feature type="transmembrane region" description="Helical" evidence="7">
    <location>
        <begin position="122"/>
        <end position="142"/>
    </location>
</feature>
<gene>
    <name evidence="9" type="ORF">GMA10_10390</name>
</gene>
<keyword evidence="2" id="KW-1003">Cell membrane</keyword>
<keyword evidence="4 7" id="KW-1133">Transmembrane helix</keyword>